<gene>
    <name evidence="2" type="primary">orf86a</name>
</gene>
<keyword evidence="1" id="KW-1133">Transmembrane helix</keyword>
<accession>Q32RJ0</accession>
<keyword evidence="2" id="KW-0150">Chloroplast</keyword>
<keyword evidence="2" id="KW-0934">Plastid</keyword>
<name>Q32RJ0_ZYGCR</name>
<feature type="transmembrane region" description="Helical" evidence="1">
    <location>
        <begin position="58"/>
        <end position="76"/>
    </location>
</feature>
<evidence type="ECO:0000256" key="1">
    <source>
        <dbReference type="SAM" id="Phobius"/>
    </source>
</evidence>
<dbReference type="AlphaFoldDB" id="Q32RJ0"/>
<proteinExistence type="predicted"/>
<sequence>MVKLIAVDNTIRTRKSNNITTHDILLIIYNRSPILTCSRTKVALVPCNTSITHFNMSFVLGIIVMAVLSFVITMFNKFNKNNHNNK</sequence>
<reference evidence="2" key="1">
    <citation type="journal article" date="2002" name="J. Phycol.">
        <title>Phylogenetic relationships among streptophytes as inferred from chloroplast small and large subunit rRNA gene sequences.</title>
        <authorList>
            <person name="Turmel M."/>
            <person name="Ehara M."/>
            <person name="Otis C."/>
            <person name="Lemieux C."/>
        </authorList>
    </citation>
    <scope>NUCLEOTIDE SEQUENCE</scope>
</reference>
<keyword evidence="1" id="KW-0812">Transmembrane</keyword>
<protein>
    <submittedName>
        <fullName evidence="2">Uncharacterized protein</fullName>
    </submittedName>
</protein>
<reference evidence="2" key="2">
    <citation type="journal article" date="2005" name="BMC Biol.">
        <title>The complete chloroplast DNA sequences of the charophycean green algae Staurastrum and Zygnema reveal that the chloroplast genome underwent extensive changes during the evolution of the Zygnematales.</title>
        <authorList>
            <person name="Turmel M."/>
            <person name="Otis C."/>
            <person name="Lemieux C."/>
        </authorList>
    </citation>
    <scope>NUCLEOTIDE SEQUENCE</scope>
</reference>
<keyword evidence="1" id="KW-0472">Membrane</keyword>
<geneLocation type="chloroplast" evidence="2"/>
<evidence type="ECO:0000313" key="2">
    <source>
        <dbReference type="EMBL" id="AAX45889.1"/>
    </source>
</evidence>
<dbReference type="GeneID" id="4108222"/>
<dbReference type="EMBL" id="AY958086">
    <property type="protein sequence ID" value="AAX45889.1"/>
    <property type="molecule type" value="Genomic_DNA"/>
</dbReference>
<dbReference type="RefSeq" id="YP_636536.1">
    <property type="nucleotide sequence ID" value="NC_008117.1"/>
</dbReference>
<organism evidence="2">
    <name type="scientific">Zygnema circumcarinatum</name>
    <name type="common">Green alga</name>
    <dbReference type="NCBI Taxonomy" id="35869"/>
    <lineage>
        <taxon>Eukaryota</taxon>
        <taxon>Viridiplantae</taxon>
        <taxon>Streptophyta</taxon>
        <taxon>Zygnematophyceae</taxon>
        <taxon>Zygnematophycidae</taxon>
        <taxon>Zygnematales</taxon>
        <taxon>Zygnemataceae</taxon>
        <taxon>Zygnema</taxon>
    </lineage>
</organism>